<dbReference type="SUPFAM" id="SSF141571">
    <property type="entry name" value="Pentapeptide repeat-like"/>
    <property type="match status" value="1"/>
</dbReference>
<keyword evidence="1" id="KW-0677">Repeat</keyword>
<name>A0ABP3GAG4_9ACTN</name>
<evidence type="ECO:0000313" key="3">
    <source>
        <dbReference type="Proteomes" id="UP001501822"/>
    </source>
</evidence>
<reference evidence="3" key="1">
    <citation type="journal article" date="2019" name="Int. J. Syst. Evol. Microbiol.">
        <title>The Global Catalogue of Microorganisms (GCM) 10K type strain sequencing project: providing services to taxonomists for standard genome sequencing and annotation.</title>
        <authorList>
            <consortium name="The Broad Institute Genomics Platform"/>
            <consortium name="The Broad Institute Genome Sequencing Center for Infectious Disease"/>
            <person name="Wu L."/>
            <person name="Ma J."/>
        </authorList>
    </citation>
    <scope>NUCLEOTIDE SEQUENCE [LARGE SCALE GENOMIC DNA]</scope>
    <source>
        <strain evidence="3">JCM 3146</strain>
    </source>
</reference>
<gene>
    <name evidence="2" type="ORF">GCM10010151_30340</name>
</gene>
<evidence type="ECO:0008006" key="4">
    <source>
        <dbReference type="Google" id="ProtNLM"/>
    </source>
</evidence>
<dbReference type="Proteomes" id="UP001501822">
    <property type="component" value="Unassembled WGS sequence"/>
</dbReference>
<keyword evidence="3" id="KW-1185">Reference proteome</keyword>
<dbReference type="RefSeq" id="WP_252808202.1">
    <property type="nucleotide sequence ID" value="NZ_BAAABM010000019.1"/>
</dbReference>
<dbReference type="PANTHER" id="PTHR47485">
    <property type="entry name" value="THYLAKOID LUMENAL 17.4 KDA PROTEIN, CHLOROPLASTIC"/>
    <property type="match status" value="1"/>
</dbReference>
<dbReference type="InterPro" id="IPR001646">
    <property type="entry name" value="5peptide_repeat"/>
</dbReference>
<protein>
    <recommendedName>
        <fullName evidence="4">Pentapeptide repeat-containing protein</fullName>
    </recommendedName>
</protein>
<organism evidence="2 3">
    <name type="scientific">Actinoallomurus spadix</name>
    <dbReference type="NCBI Taxonomy" id="79912"/>
    <lineage>
        <taxon>Bacteria</taxon>
        <taxon>Bacillati</taxon>
        <taxon>Actinomycetota</taxon>
        <taxon>Actinomycetes</taxon>
        <taxon>Streptosporangiales</taxon>
        <taxon>Thermomonosporaceae</taxon>
        <taxon>Actinoallomurus</taxon>
    </lineage>
</organism>
<dbReference type="EMBL" id="BAAABM010000019">
    <property type="protein sequence ID" value="GAA0338628.1"/>
    <property type="molecule type" value="Genomic_DNA"/>
</dbReference>
<evidence type="ECO:0000313" key="2">
    <source>
        <dbReference type="EMBL" id="GAA0338628.1"/>
    </source>
</evidence>
<dbReference type="Pfam" id="PF00805">
    <property type="entry name" value="Pentapeptide"/>
    <property type="match status" value="2"/>
</dbReference>
<accession>A0ABP3GAG4</accession>
<dbReference type="Gene3D" id="2.160.20.80">
    <property type="entry name" value="E3 ubiquitin-protein ligase SopA"/>
    <property type="match status" value="2"/>
</dbReference>
<evidence type="ECO:0000256" key="1">
    <source>
        <dbReference type="ARBA" id="ARBA00022737"/>
    </source>
</evidence>
<dbReference type="PANTHER" id="PTHR47485:SF1">
    <property type="entry name" value="THYLAKOID LUMENAL 17.4 KDA PROTEIN, CHLOROPLASTIC"/>
    <property type="match status" value="1"/>
</dbReference>
<comment type="caution">
    <text evidence="2">The sequence shown here is derived from an EMBL/GenBank/DDBJ whole genome shotgun (WGS) entry which is preliminary data.</text>
</comment>
<sequence>MERLAIGRRTIGRSPQRHIATRPSAGPVRSWPYSEAAREALAAYVERRAEDENATLTGAHLDFRGADLRGMDLSRADFTEATLDGVSFAGCTLNRADFTDSSIVGATFVNVEMIGADLFQVSGRGACFADAWLSGTEAEFADLRAGDFRNAFLGGVSFVKSDLTGADLRHAKAERTLFIGCRVADMRLTGFSGSIVGPSVAGNDTELHDGLLQGWFQERDADVTVVSV</sequence>
<proteinExistence type="predicted"/>